<dbReference type="Proteomes" id="UP000249886">
    <property type="component" value="Unassembled WGS sequence"/>
</dbReference>
<evidence type="ECO:0000313" key="1">
    <source>
        <dbReference type="EMBL" id="SPW28550.1"/>
    </source>
</evidence>
<accession>A0A3S4YZ02</accession>
<evidence type="ECO:0000313" key="2">
    <source>
        <dbReference type="Proteomes" id="UP000249886"/>
    </source>
</evidence>
<dbReference type="Pfam" id="PF11662">
    <property type="entry name" value="DUF3263"/>
    <property type="match status" value="1"/>
</dbReference>
<sequence length="82" mass="9379">MLEPIDLLAFEETAPKSIGAKEDAIRTQLGLSPVRYYQRLNIAIDLPEVMAQYPQLTARLRRIRDQRATERTTGLSKETDYA</sequence>
<gene>
    <name evidence="1" type="ORF">NCTC10254_01496</name>
</gene>
<organism evidence="1 2">
    <name type="scientific">Corynebacterium matruchotii</name>
    <dbReference type="NCBI Taxonomy" id="43768"/>
    <lineage>
        <taxon>Bacteria</taxon>
        <taxon>Bacillati</taxon>
        <taxon>Actinomycetota</taxon>
        <taxon>Actinomycetes</taxon>
        <taxon>Mycobacteriales</taxon>
        <taxon>Corynebacteriaceae</taxon>
        <taxon>Corynebacterium</taxon>
    </lineage>
</organism>
<reference evidence="1 2" key="1">
    <citation type="submission" date="2018-06" db="EMBL/GenBank/DDBJ databases">
        <authorList>
            <consortium name="Pathogen Informatics"/>
            <person name="Doyle S."/>
        </authorList>
    </citation>
    <scope>NUCLEOTIDE SEQUENCE [LARGE SCALE GENOMIC DNA]</scope>
    <source>
        <strain evidence="1 2">NCTC10254</strain>
    </source>
</reference>
<dbReference type="InterPro" id="IPR021678">
    <property type="entry name" value="DUF3263"/>
</dbReference>
<proteinExistence type="predicted"/>
<protein>
    <submittedName>
        <fullName evidence="1">Fis family transcriptional regulator</fullName>
    </submittedName>
</protein>
<comment type="caution">
    <text evidence="1">The sequence shown here is derived from an EMBL/GenBank/DDBJ whole genome shotgun (WGS) entry which is preliminary data.</text>
</comment>
<dbReference type="EMBL" id="UARK01000011">
    <property type="protein sequence ID" value="SPW28550.1"/>
    <property type="molecule type" value="Genomic_DNA"/>
</dbReference>
<name>A0A3S4YZ02_9CORY</name>
<dbReference type="AlphaFoldDB" id="A0A3S4YZ02"/>